<name>A0A2R7Y0Y0_9ARCH</name>
<evidence type="ECO:0000313" key="3">
    <source>
        <dbReference type="EMBL" id="PUA31148.1"/>
    </source>
</evidence>
<keyword evidence="1" id="KW-0812">Transmembrane</keyword>
<dbReference type="AlphaFoldDB" id="A0A2R7Y0Y0"/>
<feature type="transmembrane region" description="Helical" evidence="1">
    <location>
        <begin position="319"/>
        <end position="342"/>
    </location>
</feature>
<feature type="transmembrane region" description="Helical" evidence="1">
    <location>
        <begin position="289"/>
        <end position="307"/>
    </location>
</feature>
<protein>
    <recommendedName>
        <fullName evidence="2">Membrane protein 6-pyruvoyl-tetrahydropterin synthase-related domain-containing protein</fullName>
    </recommendedName>
</protein>
<organism evidence="3 4">
    <name type="scientific">Candidatus Terraquivivens tikiterensis</name>
    <dbReference type="NCBI Taxonomy" id="1980982"/>
    <lineage>
        <taxon>Archaea</taxon>
        <taxon>Nitrososphaerota</taxon>
        <taxon>Candidatus Wolframiiraptoraceae</taxon>
        <taxon>Candidatus Terraquivivens</taxon>
    </lineage>
</organism>
<evidence type="ECO:0000259" key="2">
    <source>
        <dbReference type="Pfam" id="PF10131"/>
    </source>
</evidence>
<evidence type="ECO:0000313" key="4">
    <source>
        <dbReference type="Proteomes" id="UP000244066"/>
    </source>
</evidence>
<feature type="transmembrane region" description="Helical" evidence="1">
    <location>
        <begin position="153"/>
        <end position="172"/>
    </location>
</feature>
<feature type="transmembrane region" description="Helical" evidence="1">
    <location>
        <begin position="105"/>
        <end position="124"/>
    </location>
</feature>
<evidence type="ECO:0000256" key="1">
    <source>
        <dbReference type="SAM" id="Phobius"/>
    </source>
</evidence>
<sequence length="523" mass="59372">MTESKRIKNWAIVRAFLAAYSIALLYFFSTYLNFPDRPLGVDAIPHAAKVSILRYWGLEAFRWFPTYYFGNPHFTFYTPSTYVLPWVVSSLLDLAPEQIIRLFNWMAYVSVMLNVLGVAALVYYTCGQKSLPMLVSMAFLVTSPALLEPWIWGGNYPELLASPAIPWGLLFLERWLKTRTRSSLIAYVLLGAFAIYGHQAIGFFFLLGSLVWALTTKSPIKESLKRFMTIGLLLLCISSAYIMPLFYFERTSKIRPTFSETISYPFSIGDYFPAFFMLRIPFLQKTSESLPGTNLLAFIIAFICYILSNKKRIGARVIAFSLILITMVIHFVLVTAILLPWIAGFHPARYLFIITIYASIVIGMIAQNVSHKHNSFVLSVVAIIVTAHCLYPPDYTVHVGTFPEKSDLKFLEELKASATQNSFRIGGIYDSFFNFITFYHPDYYVSRGYYAQGILFIDWQAWFEHTIDGAPPSIASKNALQHLLDWGAVKYLGLAGKETSMSTVSNTLRARGNFYGYTLFESG</sequence>
<dbReference type="InterPro" id="IPR018776">
    <property type="entry name" value="Membrane_prot_PTPS-rel_domain"/>
</dbReference>
<accession>A0A2R7Y0Y0</accession>
<dbReference type="Proteomes" id="UP000244066">
    <property type="component" value="Unassembled WGS sequence"/>
</dbReference>
<keyword evidence="1" id="KW-0472">Membrane</keyword>
<feature type="non-terminal residue" evidence="3">
    <location>
        <position position="523"/>
    </location>
</feature>
<feature type="transmembrane region" description="Helical" evidence="1">
    <location>
        <begin position="12"/>
        <end position="32"/>
    </location>
</feature>
<reference evidence="3 4" key="1">
    <citation type="submission" date="2017-04" db="EMBL/GenBank/DDBJ databases">
        <title>Draft Aigarchaeota genome from a New Zealand hot spring.</title>
        <authorList>
            <person name="Reysenbach A.-L."/>
            <person name="Donaho J.A."/>
            <person name="Gerhart J."/>
            <person name="Kelley J.F."/>
            <person name="Kouba K."/>
            <person name="Podar M."/>
            <person name="Stott M."/>
        </authorList>
    </citation>
    <scope>NUCLEOTIDE SEQUENCE [LARGE SCALE GENOMIC DNA]</scope>
    <source>
        <strain evidence="3">NZ13_MG1</strain>
    </source>
</reference>
<proteinExistence type="predicted"/>
<dbReference type="EMBL" id="NDWU01000025">
    <property type="protein sequence ID" value="PUA31148.1"/>
    <property type="molecule type" value="Genomic_DNA"/>
</dbReference>
<keyword evidence="1" id="KW-1133">Transmembrane helix</keyword>
<feature type="transmembrane region" description="Helical" evidence="1">
    <location>
        <begin position="227"/>
        <end position="249"/>
    </location>
</feature>
<feature type="transmembrane region" description="Helical" evidence="1">
    <location>
        <begin position="348"/>
        <end position="366"/>
    </location>
</feature>
<feature type="transmembrane region" description="Helical" evidence="1">
    <location>
        <begin position="261"/>
        <end position="283"/>
    </location>
</feature>
<comment type="caution">
    <text evidence="3">The sequence shown here is derived from an EMBL/GenBank/DDBJ whole genome shotgun (WGS) entry which is preliminary data.</text>
</comment>
<feature type="transmembrane region" description="Helical" evidence="1">
    <location>
        <begin position="184"/>
        <end position="207"/>
    </location>
</feature>
<feature type="domain" description="Membrane protein 6-pyruvoyl-tetrahydropterin synthase-related" evidence="2">
    <location>
        <begin position="76"/>
        <end position="428"/>
    </location>
</feature>
<dbReference type="Pfam" id="PF10131">
    <property type="entry name" value="PTPS_related"/>
    <property type="match status" value="1"/>
</dbReference>
<gene>
    <name evidence="3" type="ORF">B9J98_07600</name>
</gene>